<organism evidence="2 3">
    <name type="scientific">Endomicrobium trichonymphae</name>
    <dbReference type="NCBI Taxonomy" id="1408204"/>
    <lineage>
        <taxon>Bacteria</taxon>
        <taxon>Pseudomonadati</taxon>
        <taxon>Elusimicrobiota</taxon>
        <taxon>Endomicrobiia</taxon>
        <taxon>Endomicrobiales</taxon>
        <taxon>Endomicrobiaceae</taxon>
        <taxon>Candidatus Endomicrobiellum</taxon>
    </lineage>
</organism>
<feature type="region of interest" description="Disordered" evidence="1">
    <location>
        <begin position="40"/>
        <end position="62"/>
    </location>
</feature>
<protein>
    <submittedName>
        <fullName evidence="2">Uncharacterized protein</fullName>
    </submittedName>
</protein>
<sequence length="105" mass="11335">MAEAGQPPKPSPDLNRGLIICLLLRKYFFIELPLQDCPDTGTGTEGGNDIPDIASQRDGNERGDGIERIINTYANNYGQVKYCYENGGTTVDDDGAGIAKLELKG</sequence>
<evidence type="ECO:0000313" key="2">
    <source>
        <dbReference type="EMBL" id="OEG71846.1"/>
    </source>
</evidence>
<dbReference type="AlphaFoldDB" id="A0A1E5IMX9"/>
<accession>A0A1E5IMX9</accession>
<reference evidence="2 3" key="1">
    <citation type="submission" date="2015-11" db="EMBL/GenBank/DDBJ databases">
        <title>Evidence for parallel genomic evolution in an endosymbiosis of termite gut flagellates.</title>
        <authorList>
            <person name="Zheng H."/>
        </authorList>
    </citation>
    <scope>NUCLEOTIDE SEQUENCE [LARGE SCALE GENOMIC DNA]</scope>
    <source>
        <strain evidence="2 3">CET450</strain>
    </source>
</reference>
<keyword evidence="3" id="KW-1185">Reference proteome</keyword>
<gene>
    <name evidence="2" type="ORF">ATZ36_12345</name>
</gene>
<comment type="caution">
    <text evidence="2">The sequence shown here is derived from an EMBL/GenBank/DDBJ whole genome shotgun (WGS) entry which is preliminary data.</text>
</comment>
<dbReference type="Proteomes" id="UP000095237">
    <property type="component" value="Unassembled WGS sequence"/>
</dbReference>
<dbReference type="EMBL" id="LNVX01000039">
    <property type="protein sequence ID" value="OEG71846.1"/>
    <property type="molecule type" value="Genomic_DNA"/>
</dbReference>
<evidence type="ECO:0000313" key="3">
    <source>
        <dbReference type="Proteomes" id="UP000095237"/>
    </source>
</evidence>
<evidence type="ECO:0000256" key="1">
    <source>
        <dbReference type="SAM" id="MobiDB-lite"/>
    </source>
</evidence>
<name>A0A1E5IMX9_ENDTX</name>
<proteinExistence type="predicted"/>